<evidence type="ECO:0000313" key="4">
    <source>
        <dbReference type="Proteomes" id="UP000824139"/>
    </source>
</evidence>
<dbReference type="InterPro" id="IPR050469">
    <property type="entry name" value="Diguanylate_Cyclase"/>
</dbReference>
<dbReference type="Pfam" id="PF00990">
    <property type="entry name" value="GGDEF"/>
    <property type="match status" value="1"/>
</dbReference>
<reference evidence="3" key="2">
    <citation type="journal article" date="2021" name="PeerJ">
        <title>Extensive microbial diversity within the chicken gut microbiome revealed by metagenomics and culture.</title>
        <authorList>
            <person name="Gilroy R."/>
            <person name="Ravi A."/>
            <person name="Getino M."/>
            <person name="Pursley I."/>
            <person name="Horton D.L."/>
            <person name="Alikhan N.F."/>
            <person name="Baker D."/>
            <person name="Gharbi K."/>
            <person name="Hall N."/>
            <person name="Watson M."/>
            <person name="Adriaenssens E.M."/>
            <person name="Foster-Nyarko E."/>
            <person name="Jarju S."/>
            <person name="Secka A."/>
            <person name="Antonio M."/>
            <person name="Oren A."/>
            <person name="Chaudhuri R.R."/>
            <person name="La Ragione R."/>
            <person name="Hildebrand F."/>
            <person name="Pallen M.J."/>
        </authorList>
    </citation>
    <scope>NUCLEOTIDE SEQUENCE</scope>
    <source>
        <strain evidence="3">CHK152-2994</strain>
    </source>
</reference>
<dbReference type="Gene3D" id="3.30.450.40">
    <property type="match status" value="1"/>
</dbReference>
<dbReference type="PROSITE" id="PS50887">
    <property type="entry name" value="GGDEF"/>
    <property type="match status" value="1"/>
</dbReference>
<dbReference type="InterPro" id="IPR029787">
    <property type="entry name" value="Nucleotide_cyclase"/>
</dbReference>
<dbReference type="GO" id="GO:0043709">
    <property type="term" value="P:cell adhesion involved in single-species biofilm formation"/>
    <property type="evidence" value="ECO:0007669"/>
    <property type="project" value="TreeGrafter"/>
</dbReference>
<dbReference type="PANTHER" id="PTHR45138">
    <property type="entry name" value="REGULATORY COMPONENTS OF SENSORY TRANSDUCTION SYSTEM"/>
    <property type="match status" value="1"/>
</dbReference>
<dbReference type="PANTHER" id="PTHR45138:SF9">
    <property type="entry name" value="DIGUANYLATE CYCLASE DGCM-RELATED"/>
    <property type="match status" value="1"/>
</dbReference>
<accession>A0A9D1FWV2</accession>
<evidence type="ECO:0000256" key="1">
    <source>
        <dbReference type="SAM" id="Coils"/>
    </source>
</evidence>
<dbReference type="SMART" id="SM00267">
    <property type="entry name" value="GGDEF"/>
    <property type="match status" value="1"/>
</dbReference>
<dbReference type="Proteomes" id="UP000824139">
    <property type="component" value="Unassembled WGS sequence"/>
</dbReference>
<feature type="coiled-coil region" evidence="1">
    <location>
        <begin position="380"/>
        <end position="440"/>
    </location>
</feature>
<dbReference type="GO" id="GO:1902201">
    <property type="term" value="P:negative regulation of bacterial-type flagellum-dependent cell motility"/>
    <property type="evidence" value="ECO:0007669"/>
    <property type="project" value="TreeGrafter"/>
</dbReference>
<dbReference type="InterPro" id="IPR043128">
    <property type="entry name" value="Rev_trsase/Diguanyl_cyclase"/>
</dbReference>
<dbReference type="AlphaFoldDB" id="A0A9D1FWV2"/>
<evidence type="ECO:0000259" key="2">
    <source>
        <dbReference type="PROSITE" id="PS50887"/>
    </source>
</evidence>
<evidence type="ECO:0000313" key="3">
    <source>
        <dbReference type="EMBL" id="HIS82906.1"/>
    </source>
</evidence>
<keyword evidence="1" id="KW-0175">Coiled coil</keyword>
<feature type="domain" description="GGDEF" evidence="2">
    <location>
        <begin position="311"/>
        <end position="450"/>
    </location>
</feature>
<protein>
    <submittedName>
        <fullName evidence="3">Sensor domain-containing diguanylate cyclase</fullName>
    </submittedName>
</protein>
<dbReference type="FunFam" id="3.30.70.270:FF:000001">
    <property type="entry name" value="Diguanylate cyclase domain protein"/>
    <property type="match status" value="1"/>
</dbReference>
<dbReference type="CDD" id="cd01949">
    <property type="entry name" value="GGDEF"/>
    <property type="match status" value="1"/>
</dbReference>
<comment type="caution">
    <text evidence="3">The sequence shown here is derived from an EMBL/GenBank/DDBJ whole genome shotgun (WGS) entry which is preliminary data.</text>
</comment>
<organism evidence="3 4">
    <name type="scientific">Candidatus Scatenecus faecavium</name>
    <dbReference type="NCBI Taxonomy" id="2840915"/>
    <lineage>
        <taxon>Bacteria</taxon>
        <taxon>Candidatus Scatenecus</taxon>
    </lineage>
</organism>
<dbReference type="GO" id="GO:0005886">
    <property type="term" value="C:plasma membrane"/>
    <property type="evidence" value="ECO:0007669"/>
    <property type="project" value="TreeGrafter"/>
</dbReference>
<sequence>MQELLEKLSKSLDEAYNAASLVSALRDFFIKNFKITCLEVYVFDEKLNLLKDFSKDWITEEDCGEESLKLEEIFFGLNSAKKHIFEKEKTFYALPKRSSSIGILVFENGNREKLVEFLRTASYIISLKIQNLLLAETMQKNIDFHELMRNIAKIIETQYELSYIIPLIGEMIDKFMSNHLIYIFIKSDSKFKLLWPSNCKDKNILNAVNKLHENQEYFLTNNGKTGIFPLVCEHRVLGCMAAKSMGGELSEYDINYLEQLSKQSAITINRANVYAEILKHATLDALTGFYNRRQLEERIKQETAKAKRQKTPLCAIMTDIDFFKRVNDIYGHAAGDLVLKTVSKTMRSQLREYDIAGRYGGEEFALLLPFTKTEEAVMVAERLRKAVENKKIDLSKVNQEFPHKIINVTISVGIYEFKNQDKAEELLKKADKALYEAKETGRNKIVVNYE</sequence>
<dbReference type="GO" id="GO:0052621">
    <property type="term" value="F:diguanylate cyclase activity"/>
    <property type="evidence" value="ECO:0007669"/>
    <property type="project" value="TreeGrafter"/>
</dbReference>
<dbReference type="EMBL" id="DVJO01000102">
    <property type="protein sequence ID" value="HIS82906.1"/>
    <property type="molecule type" value="Genomic_DNA"/>
</dbReference>
<dbReference type="InterPro" id="IPR000160">
    <property type="entry name" value="GGDEF_dom"/>
</dbReference>
<name>A0A9D1FWV2_9BACT</name>
<dbReference type="NCBIfam" id="TIGR00254">
    <property type="entry name" value="GGDEF"/>
    <property type="match status" value="1"/>
</dbReference>
<dbReference type="SUPFAM" id="SSF55073">
    <property type="entry name" value="Nucleotide cyclase"/>
    <property type="match status" value="1"/>
</dbReference>
<proteinExistence type="predicted"/>
<dbReference type="InterPro" id="IPR029016">
    <property type="entry name" value="GAF-like_dom_sf"/>
</dbReference>
<gene>
    <name evidence="3" type="ORF">IAD41_04795</name>
</gene>
<dbReference type="Gene3D" id="3.30.70.270">
    <property type="match status" value="1"/>
</dbReference>
<reference evidence="3" key="1">
    <citation type="submission" date="2020-10" db="EMBL/GenBank/DDBJ databases">
        <authorList>
            <person name="Gilroy R."/>
        </authorList>
    </citation>
    <scope>NUCLEOTIDE SEQUENCE</scope>
    <source>
        <strain evidence="3">CHK152-2994</strain>
    </source>
</reference>